<name>A0A1C7D8M3_9SPHN</name>
<dbReference type="AlphaFoldDB" id="A0A1C7D8M3"/>
<accession>A0A1C7D8M3</accession>
<dbReference type="Proteomes" id="UP000092698">
    <property type="component" value="Chromosome"/>
</dbReference>
<proteinExistence type="predicted"/>
<keyword evidence="2" id="KW-1185">Reference proteome</keyword>
<protein>
    <submittedName>
        <fullName evidence="1">Uncharacterized protein</fullName>
    </submittedName>
</protein>
<dbReference type="RefSeq" id="WP_067787382.1">
    <property type="nucleotide sequence ID" value="NZ_CP016545.1"/>
</dbReference>
<sequence length="128" mass="13696">MLGHILIMSAALFSDAGDPIPPQDGDIMVPPAAREFLVACIQSGGQAHIVRTAGTQQFLSFDVDVVFSVNVWDSFNTDKASVSYRRKSGTFGNAVITRGGSFTTSAYTASLNPYSDQFPLFACVRVSP</sequence>
<organism evidence="1 2">
    <name type="scientific">Paraurantiacibacter namhicola</name>
    <dbReference type="NCBI Taxonomy" id="645517"/>
    <lineage>
        <taxon>Bacteria</taxon>
        <taxon>Pseudomonadati</taxon>
        <taxon>Pseudomonadota</taxon>
        <taxon>Alphaproteobacteria</taxon>
        <taxon>Sphingomonadales</taxon>
        <taxon>Erythrobacteraceae</taxon>
        <taxon>Paraurantiacibacter</taxon>
    </lineage>
</organism>
<reference evidence="1 2" key="1">
    <citation type="submission" date="2016-07" db="EMBL/GenBank/DDBJ databases">
        <title>Complete genome sequence of Altererythrobacter namhicola JCM 16345T, containing esterase-encoding genes.</title>
        <authorList>
            <person name="Cheng H."/>
            <person name="Wu Y.-H."/>
            <person name="Jian S.-L."/>
            <person name="Huo Y.-Y."/>
            <person name="Wang C.-S."/>
            <person name="Xu X.-W."/>
        </authorList>
    </citation>
    <scope>NUCLEOTIDE SEQUENCE [LARGE SCALE GENOMIC DNA]</scope>
    <source>
        <strain evidence="1 2">JCM 16345</strain>
    </source>
</reference>
<evidence type="ECO:0000313" key="2">
    <source>
        <dbReference type="Proteomes" id="UP000092698"/>
    </source>
</evidence>
<dbReference type="STRING" id="645517.A6F65_01526"/>
<evidence type="ECO:0000313" key="1">
    <source>
        <dbReference type="EMBL" id="ANU07829.1"/>
    </source>
</evidence>
<dbReference type="KEGG" id="anh:A6F65_01526"/>
<dbReference type="EMBL" id="CP016545">
    <property type="protein sequence ID" value="ANU07829.1"/>
    <property type="molecule type" value="Genomic_DNA"/>
</dbReference>
<gene>
    <name evidence="1" type="ORF">A6F65_01526</name>
</gene>